<dbReference type="AlphaFoldDB" id="S1N8X7"/>
<name>S1N8X7_9ENTE</name>
<dbReference type="InterPro" id="IPR050661">
    <property type="entry name" value="BglG_antiterminators"/>
</dbReference>
<dbReference type="HOGENOM" id="CLU_545993_0_0_9"/>
<keyword evidence="5" id="KW-1185">Reference proteome</keyword>
<feature type="domain" description="Mga helix-turn-helix" evidence="3">
    <location>
        <begin position="78"/>
        <end position="160"/>
    </location>
</feature>
<keyword evidence="1" id="KW-0805">Transcription regulation</keyword>
<gene>
    <name evidence="4" type="ORF">OMK_00400</name>
</gene>
<dbReference type="Pfam" id="PF05043">
    <property type="entry name" value="Mga"/>
    <property type="match status" value="1"/>
</dbReference>
<protein>
    <recommendedName>
        <fullName evidence="3">Mga helix-turn-helix domain-containing protein</fullName>
    </recommendedName>
</protein>
<dbReference type="Proteomes" id="UP000014127">
    <property type="component" value="Unassembled WGS sequence"/>
</dbReference>
<evidence type="ECO:0000256" key="2">
    <source>
        <dbReference type="ARBA" id="ARBA00023163"/>
    </source>
</evidence>
<evidence type="ECO:0000313" key="4">
    <source>
        <dbReference type="EMBL" id="EOT43065.1"/>
    </source>
</evidence>
<proteinExistence type="predicted"/>
<evidence type="ECO:0000259" key="3">
    <source>
        <dbReference type="Pfam" id="PF05043"/>
    </source>
</evidence>
<evidence type="ECO:0000256" key="1">
    <source>
        <dbReference type="ARBA" id="ARBA00023015"/>
    </source>
</evidence>
<dbReference type="PANTHER" id="PTHR30185:SF18">
    <property type="entry name" value="TRANSCRIPTIONAL REGULATOR MTLR"/>
    <property type="match status" value="1"/>
</dbReference>
<dbReference type="eggNOG" id="COG3711">
    <property type="taxonomic scope" value="Bacteria"/>
</dbReference>
<dbReference type="InterPro" id="IPR007737">
    <property type="entry name" value="Mga_HTH"/>
</dbReference>
<dbReference type="Gene3D" id="1.10.10.10">
    <property type="entry name" value="Winged helix-like DNA-binding domain superfamily/Winged helix DNA-binding domain"/>
    <property type="match status" value="1"/>
</dbReference>
<keyword evidence="2" id="KW-0804">Transcription</keyword>
<dbReference type="STRING" id="44009.RV01_GL001198"/>
<dbReference type="OrthoDB" id="2192016at2"/>
<organism evidence="4 5">
    <name type="scientific">Enterococcus dispar ATCC 51266</name>
    <dbReference type="NCBI Taxonomy" id="1139219"/>
    <lineage>
        <taxon>Bacteria</taxon>
        <taxon>Bacillati</taxon>
        <taxon>Bacillota</taxon>
        <taxon>Bacilli</taxon>
        <taxon>Lactobacillales</taxon>
        <taxon>Enterococcaceae</taxon>
        <taxon>Enterococcus</taxon>
    </lineage>
</organism>
<evidence type="ECO:0000313" key="5">
    <source>
        <dbReference type="Proteomes" id="UP000014127"/>
    </source>
</evidence>
<dbReference type="RefSeq" id="WP_016171624.1">
    <property type="nucleotide sequence ID" value="NZ_ASWK01000001.1"/>
</dbReference>
<sequence length="499" mass="59329">MYRRELLNDWDKKIMEFLRYLTQKGNHATKKEVSQKLALTRPTLLKLVADIQEIFKNMSGFQLTTSNHEYQLHIDLTQNLSFMTRYLMLYSRKYKILKEIFFQENVNVNYFCDSNGLSIATYYAEIRELNKLLAEFDLVIKNNQIHGSEIQIRHFFSSLFFHTLPVEKIEHLQTQLLPVAFITDLEELLEIRVNHCFLHELTLYLWVVKIRTEGQKDRFSNEAEFVEEIRNLGNRQSFVAGIRGIKSFTILKNLCQKHLVYFPAHYDTEVSRLVCFFMSHHFSSSDSLLFRELNELGRCNNFISYRFVQSFLALSEVSATQNDYIVYNVLKSIWQNILLKGHIMMDQTIFFNRYLDELDAINQKNQFDKIVLALETNFPELFNHQKIKDPLKGDLGRAFLYLQEEKEALYRVGIYYVGNQLLARQMTNYYLYELNKYPNLYATAWNRDSEFDIVLSNYEIGDLIQYEQLFYINVSHPELNIQEILRYVKNQQMKIGHLG</sequence>
<dbReference type="PATRIC" id="fig|1139219.3.peg.387"/>
<dbReference type="EMBL" id="AHYR01000003">
    <property type="protein sequence ID" value="EOT43065.1"/>
    <property type="molecule type" value="Genomic_DNA"/>
</dbReference>
<dbReference type="PANTHER" id="PTHR30185">
    <property type="entry name" value="CRYPTIC BETA-GLUCOSIDE BGL OPERON ANTITERMINATOR"/>
    <property type="match status" value="1"/>
</dbReference>
<reference evidence="4 5" key="1">
    <citation type="submission" date="2013-03" db="EMBL/GenBank/DDBJ databases">
        <title>The Genome Sequence of Enterococcus dispar ATCC_51266 (Illumina only assembly).</title>
        <authorList>
            <consortium name="The Broad Institute Genomics Platform"/>
            <consortium name="The Broad Institute Genome Sequencing Center for Infectious Disease"/>
            <person name="Earl A."/>
            <person name="Russ C."/>
            <person name="Gilmore M."/>
            <person name="Surin D."/>
            <person name="Walker B."/>
            <person name="Young S."/>
            <person name="Zeng Q."/>
            <person name="Gargeya S."/>
            <person name="Fitzgerald M."/>
            <person name="Haas B."/>
            <person name="Abouelleil A."/>
            <person name="Allen A.W."/>
            <person name="Alvarado L."/>
            <person name="Arachchi H.M."/>
            <person name="Berlin A.M."/>
            <person name="Chapman S.B."/>
            <person name="Gainer-Dewar J."/>
            <person name="Goldberg J."/>
            <person name="Griggs A."/>
            <person name="Gujja S."/>
            <person name="Hansen M."/>
            <person name="Howarth C."/>
            <person name="Imamovic A."/>
            <person name="Ireland A."/>
            <person name="Larimer J."/>
            <person name="McCowan C."/>
            <person name="Murphy C."/>
            <person name="Pearson M."/>
            <person name="Poon T.W."/>
            <person name="Priest M."/>
            <person name="Roberts A."/>
            <person name="Saif S."/>
            <person name="Shea T."/>
            <person name="Sisk P."/>
            <person name="Sykes S."/>
            <person name="Wortman J."/>
            <person name="Nusbaum C."/>
            <person name="Birren B."/>
        </authorList>
    </citation>
    <scope>NUCLEOTIDE SEQUENCE [LARGE SCALE GENOMIC DNA]</scope>
    <source>
        <strain evidence="4 5">ATCC 51266</strain>
    </source>
</reference>
<comment type="caution">
    <text evidence="4">The sequence shown here is derived from an EMBL/GenBank/DDBJ whole genome shotgun (WGS) entry which is preliminary data.</text>
</comment>
<dbReference type="InterPro" id="IPR036388">
    <property type="entry name" value="WH-like_DNA-bd_sf"/>
</dbReference>
<accession>S1N8X7</accession>